<keyword evidence="5 7" id="KW-1133">Transmembrane helix</keyword>
<dbReference type="InterPro" id="IPR050895">
    <property type="entry name" value="XK-related_scramblase"/>
</dbReference>
<feature type="transmembrane region" description="Helical" evidence="7">
    <location>
        <begin position="87"/>
        <end position="109"/>
    </location>
</feature>
<evidence type="ECO:0000256" key="7">
    <source>
        <dbReference type="RuleBase" id="RU910716"/>
    </source>
</evidence>
<organism evidence="8 9">
    <name type="scientific">Chionoecetes opilio</name>
    <name type="common">Atlantic snow crab</name>
    <name type="synonym">Cancer opilio</name>
    <dbReference type="NCBI Taxonomy" id="41210"/>
    <lineage>
        <taxon>Eukaryota</taxon>
        <taxon>Metazoa</taxon>
        <taxon>Ecdysozoa</taxon>
        <taxon>Arthropoda</taxon>
        <taxon>Crustacea</taxon>
        <taxon>Multicrustacea</taxon>
        <taxon>Malacostraca</taxon>
        <taxon>Eumalacostraca</taxon>
        <taxon>Eucarida</taxon>
        <taxon>Decapoda</taxon>
        <taxon>Pleocyemata</taxon>
        <taxon>Brachyura</taxon>
        <taxon>Eubrachyura</taxon>
        <taxon>Majoidea</taxon>
        <taxon>Majidae</taxon>
        <taxon>Chionoecetes</taxon>
    </lineage>
</organism>
<comment type="subcellular location">
    <subcellularLocation>
        <location evidence="1">Cell membrane</location>
        <topology evidence="1">Multi-pass membrane protein</topology>
    </subcellularLocation>
    <subcellularLocation>
        <location evidence="7">Membrane</location>
        <topology evidence="7">Multi-pass membrane protein</topology>
    </subcellularLocation>
</comment>
<dbReference type="GO" id="GO:0005886">
    <property type="term" value="C:plasma membrane"/>
    <property type="evidence" value="ECO:0007669"/>
    <property type="project" value="UniProtKB-SubCell"/>
</dbReference>
<dbReference type="InterPro" id="IPR018629">
    <property type="entry name" value="XK-rel"/>
</dbReference>
<keyword evidence="3" id="KW-1003">Cell membrane</keyword>
<dbReference type="EMBL" id="JACEEZ010003300">
    <property type="protein sequence ID" value="KAG0727493.1"/>
    <property type="molecule type" value="Genomic_DNA"/>
</dbReference>
<evidence type="ECO:0000313" key="9">
    <source>
        <dbReference type="Proteomes" id="UP000770661"/>
    </source>
</evidence>
<gene>
    <name evidence="8" type="ORF">GWK47_034540</name>
</gene>
<feature type="transmembrane region" description="Helical" evidence="7">
    <location>
        <begin position="310"/>
        <end position="331"/>
    </location>
</feature>
<feature type="transmembrane region" description="Helical" evidence="7">
    <location>
        <begin position="250"/>
        <end position="269"/>
    </location>
</feature>
<evidence type="ECO:0000256" key="2">
    <source>
        <dbReference type="ARBA" id="ARBA00008789"/>
    </source>
</evidence>
<name>A0A8J4YGB3_CHIOP</name>
<dbReference type="Proteomes" id="UP000770661">
    <property type="component" value="Unassembled WGS sequence"/>
</dbReference>
<keyword evidence="9" id="KW-1185">Reference proteome</keyword>
<keyword evidence="6 7" id="KW-0472">Membrane</keyword>
<proteinExistence type="inferred from homology"/>
<accession>A0A8J4YGB3</accession>
<evidence type="ECO:0000256" key="6">
    <source>
        <dbReference type="ARBA" id="ARBA00023136"/>
    </source>
</evidence>
<reference evidence="8" key="1">
    <citation type="submission" date="2020-07" db="EMBL/GenBank/DDBJ databases">
        <title>The High-quality genome of the commercially important snow crab, Chionoecetes opilio.</title>
        <authorList>
            <person name="Jeong J.-H."/>
            <person name="Ryu S."/>
        </authorList>
    </citation>
    <scope>NUCLEOTIDE SEQUENCE</scope>
    <source>
        <strain evidence="8">MADBK_172401_WGS</strain>
        <tissue evidence="8">Digestive gland</tissue>
    </source>
</reference>
<comment type="caution">
    <text evidence="8">The sequence shown here is derived from an EMBL/GenBank/DDBJ whole genome shotgun (WGS) entry which is preliminary data.</text>
</comment>
<evidence type="ECO:0000256" key="5">
    <source>
        <dbReference type="ARBA" id="ARBA00022989"/>
    </source>
</evidence>
<evidence type="ECO:0000313" key="8">
    <source>
        <dbReference type="EMBL" id="KAG0727493.1"/>
    </source>
</evidence>
<dbReference type="OrthoDB" id="8190653at2759"/>
<feature type="transmembrane region" description="Helical" evidence="7">
    <location>
        <begin position="281"/>
        <end position="298"/>
    </location>
</feature>
<dbReference type="PANTHER" id="PTHR16024">
    <property type="entry name" value="XK-RELATED PROTEIN"/>
    <property type="match status" value="1"/>
</dbReference>
<protein>
    <recommendedName>
        <fullName evidence="7">XK-related protein</fullName>
    </recommendedName>
</protein>
<dbReference type="PANTHER" id="PTHR16024:SF6">
    <property type="entry name" value="XK-RELATED PROTEIN"/>
    <property type="match status" value="1"/>
</dbReference>
<feature type="transmembrane region" description="Helical" evidence="7">
    <location>
        <begin position="358"/>
        <end position="377"/>
    </location>
</feature>
<feature type="transmembrane region" description="Helical" evidence="7">
    <location>
        <begin position="55"/>
        <end position="75"/>
    </location>
</feature>
<comment type="similarity">
    <text evidence="2 7">Belongs to the XK family.</text>
</comment>
<evidence type="ECO:0000256" key="1">
    <source>
        <dbReference type="ARBA" id="ARBA00004651"/>
    </source>
</evidence>
<dbReference type="AlphaFoldDB" id="A0A8J4YGB3"/>
<sequence length="400" mass="45241">MRAAAIPAVAAAAVLRRAECFSSTWCRGPCSCSSTSSDIVTDISVGAADYRNGDVTFAVLTLGLVFVPGFLYVLFAVNEMLSNNTGFLSCGKATLWFFSFPLLPLWPIYRDLQKLYHGFMVLISTEQEEHLAYLTRPTRSYLIKFLEAFTEAAPQILLRLYRISLRQPEVPFSQIETMEAVQVSFSLLSLSSKVISTYQKSITTQQIIDGELEDSETFTLPCCVQVLAFLWWSSFLVARFEVMALFASTLHGWLFLVVGVHVLLVFLFQTAATQHHGIKRVVVYLFTGFVFIFAYLEINMKSRIKVATWFPYTVYTVLVFIENSIMLVVWFSTQKTFTSALPEAEQALYTAHRERLIFVHYGAFCFGLLMMIATFCCPGRNTRPHDKVAEQLHHMPVIAS</sequence>
<evidence type="ECO:0000256" key="4">
    <source>
        <dbReference type="ARBA" id="ARBA00022692"/>
    </source>
</evidence>
<keyword evidence="4 7" id="KW-0812">Transmembrane</keyword>
<dbReference type="Pfam" id="PF09815">
    <property type="entry name" value="XK-related"/>
    <property type="match status" value="1"/>
</dbReference>
<evidence type="ECO:0000256" key="3">
    <source>
        <dbReference type="ARBA" id="ARBA00022475"/>
    </source>
</evidence>